<evidence type="ECO:0000313" key="3">
    <source>
        <dbReference type="EMBL" id="GHD20011.1"/>
    </source>
</evidence>
<dbReference type="InterPro" id="IPR035093">
    <property type="entry name" value="RelE/ParE_toxin_dom_sf"/>
</dbReference>
<dbReference type="RefSeq" id="WP_189505699.1">
    <property type="nucleotide sequence ID" value="NZ_BMZQ01000002.1"/>
</dbReference>
<gene>
    <name evidence="3" type="ORF">GCM10016234_32390</name>
</gene>
<organism evidence="3 4">
    <name type="scientific">Tianweitania populi</name>
    <dbReference type="NCBI Taxonomy" id="1607949"/>
    <lineage>
        <taxon>Bacteria</taxon>
        <taxon>Pseudomonadati</taxon>
        <taxon>Pseudomonadota</taxon>
        <taxon>Alphaproteobacteria</taxon>
        <taxon>Hyphomicrobiales</taxon>
        <taxon>Phyllobacteriaceae</taxon>
        <taxon>Tianweitania</taxon>
    </lineage>
</organism>
<evidence type="ECO:0008006" key="5">
    <source>
        <dbReference type="Google" id="ProtNLM"/>
    </source>
</evidence>
<keyword evidence="2" id="KW-1277">Toxin-antitoxin system</keyword>
<accession>A0A8J3GL64</accession>
<dbReference type="PANTHER" id="PTHR33755:SF6">
    <property type="entry name" value="PLASMID STABILIZATION SYSTEM PROTEIN"/>
    <property type="match status" value="1"/>
</dbReference>
<keyword evidence="4" id="KW-1185">Reference proteome</keyword>
<dbReference type="InterPro" id="IPR051803">
    <property type="entry name" value="TA_system_RelE-like_toxin"/>
</dbReference>
<reference evidence="3" key="2">
    <citation type="submission" date="2020-09" db="EMBL/GenBank/DDBJ databases">
        <authorList>
            <person name="Sun Q."/>
            <person name="Kim S."/>
        </authorList>
    </citation>
    <scope>NUCLEOTIDE SEQUENCE</scope>
    <source>
        <strain evidence="3">KCTC 42249</strain>
    </source>
</reference>
<evidence type="ECO:0000256" key="1">
    <source>
        <dbReference type="ARBA" id="ARBA00006226"/>
    </source>
</evidence>
<evidence type="ECO:0000313" key="4">
    <source>
        <dbReference type="Proteomes" id="UP000630142"/>
    </source>
</evidence>
<comment type="caution">
    <text evidence="3">The sequence shown here is derived from an EMBL/GenBank/DDBJ whole genome shotgun (WGS) entry which is preliminary data.</text>
</comment>
<dbReference type="Proteomes" id="UP000630142">
    <property type="component" value="Unassembled WGS sequence"/>
</dbReference>
<dbReference type="Pfam" id="PF05016">
    <property type="entry name" value="ParE_toxin"/>
    <property type="match status" value="1"/>
</dbReference>
<dbReference type="EMBL" id="BMZQ01000002">
    <property type="protein sequence ID" value="GHD20011.1"/>
    <property type="molecule type" value="Genomic_DNA"/>
</dbReference>
<name>A0A8J3GL64_9HYPH</name>
<protein>
    <recommendedName>
        <fullName evidence="5">Type II toxin-antitoxin system RelE/ParE family toxin</fullName>
    </recommendedName>
</protein>
<dbReference type="InterPro" id="IPR007712">
    <property type="entry name" value="RelE/ParE_toxin"/>
</dbReference>
<evidence type="ECO:0000256" key="2">
    <source>
        <dbReference type="ARBA" id="ARBA00022649"/>
    </source>
</evidence>
<reference evidence="3" key="1">
    <citation type="journal article" date="2014" name="Int. J. Syst. Evol. Microbiol.">
        <title>Complete genome sequence of Corynebacterium casei LMG S-19264T (=DSM 44701T), isolated from a smear-ripened cheese.</title>
        <authorList>
            <consortium name="US DOE Joint Genome Institute (JGI-PGF)"/>
            <person name="Walter F."/>
            <person name="Albersmeier A."/>
            <person name="Kalinowski J."/>
            <person name="Ruckert C."/>
        </authorList>
    </citation>
    <scope>NUCLEOTIDE SEQUENCE</scope>
    <source>
        <strain evidence="3">KCTC 42249</strain>
    </source>
</reference>
<dbReference type="Gene3D" id="3.30.2310.20">
    <property type="entry name" value="RelE-like"/>
    <property type="match status" value="1"/>
</dbReference>
<sequence>MKLAVIFTDQAIRDLDAIEAFIAVDNPVRAVSYALEIVDACMKLGEMPELGRRRDELGQGRRSFSFRRRQTIIYRSLTDRVTVVRIYSTGRDVLRDDQGDNN</sequence>
<dbReference type="PANTHER" id="PTHR33755">
    <property type="entry name" value="TOXIN PARE1-RELATED"/>
    <property type="match status" value="1"/>
</dbReference>
<dbReference type="AlphaFoldDB" id="A0A8J3GL64"/>
<proteinExistence type="inferred from homology"/>
<comment type="similarity">
    <text evidence="1">Belongs to the RelE toxin family.</text>
</comment>